<feature type="non-terminal residue" evidence="1">
    <location>
        <position position="431"/>
    </location>
</feature>
<evidence type="ECO:0000313" key="2">
    <source>
        <dbReference type="Proteomes" id="UP000790377"/>
    </source>
</evidence>
<reference evidence="1" key="1">
    <citation type="journal article" date="2021" name="New Phytol.">
        <title>Evolutionary innovations through gain and loss of genes in the ectomycorrhizal Boletales.</title>
        <authorList>
            <person name="Wu G."/>
            <person name="Miyauchi S."/>
            <person name="Morin E."/>
            <person name="Kuo A."/>
            <person name="Drula E."/>
            <person name="Varga T."/>
            <person name="Kohler A."/>
            <person name="Feng B."/>
            <person name="Cao Y."/>
            <person name="Lipzen A."/>
            <person name="Daum C."/>
            <person name="Hundley H."/>
            <person name="Pangilinan J."/>
            <person name="Johnson J."/>
            <person name="Barry K."/>
            <person name="LaButti K."/>
            <person name="Ng V."/>
            <person name="Ahrendt S."/>
            <person name="Min B."/>
            <person name="Choi I.G."/>
            <person name="Park H."/>
            <person name="Plett J.M."/>
            <person name="Magnuson J."/>
            <person name="Spatafora J.W."/>
            <person name="Nagy L.G."/>
            <person name="Henrissat B."/>
            <person name="Grigoriev I.V."/>
            <person name="Yang Z.L."/>
            <person name="Xu J."/>
            <person name="Martin F.M."/>
        </authorList>
    </citation>
    <scope>NUCLEOTIDE SEQUENCE</scope>
    <source>
        <strain evidence="1">ATCC 28755</strain>
    </source>
</reference>
<gene>
    <name evidence="1" type="ORF">BJ138DRAFT_337918</name>
</gene>
<dbReference type="Proteomes" id="UP000790377">
    <property type="component" value="Unassembled WGS sequence"/>
</dbReference>
<name>A0ACB8A6B9_9AGAM</name>
<sequence>MEKCKEHWDAHSVTTVFRMSKLHHSITGRQDDKKPHFSDECGLGWSFAFVTGGESNSKGSILFKCDDWESNLPSKIESTVRLVEDVDSGNIDIKSASSSLSRSVTLSNCGFGEAAPKLGVPGAEMEIPGNLIDLMSYTFISITIDLGTEVDVDGKMKAKALKPVIQAVLQRGLFTGICYDIKFFAGSGRTSSRSIEPIYAYRAVLDIMQPGLLRLCSDSSIQDSKNSTSSPTADDILKQRERDSEITFDDYETDSDFDETEIEDREKDPNGTVIGESSPTHSTTRTIRVNGVASKTLKALICHCYTAEIFFSPLKSAVAEKGRPLHLDHIYCSPKSMYRLADKIGSEELKRLSLESIRSGLSKENIIHEVFSQFTSRYLEVLKIELDFLVLHLNGSEVFQALSDKLVDVSSGAIPHSHKILVDLVRRLGDL</sequence>
<organism evidence="1 2">
    <name type="scientific">Hygrophoropsis aurantiaca</name>
    <dbReference type="NCBI Taxonomy" id="72124"/>
    <lineage>
        <taxon>Eukaryota</taxon>
        <taxon>Fungi</taxon>
        <taxon>Dikarya</taxon>
        <taxon>Basidiomycota</taxon>
        <taxon>Agaricomycotina</taxon>
        <taxon>Agaricomycetes</taxon>
        <taxon>Agaricomycetidae</taxon>
        <taxon>Boletales</taxon>
        <taxon>Coniophorineae</taxon>
        <taxon>Hygrophoropsidaceae</taxon>
        <taxon>Hygrophoropsis</taxon>
    </lineage>
</organism>
<comment type="caution">
    <text evidence="1">The sequence shown here is derived from an EMBL/GenBank/DDBJ whole genome shotgun (WGS) entry which is preliminary data.</text>
</comment>
<proteinExistence type="predicted"/>
<dbReference type="EMBL" id="MU267810">
    <property type="protein sequence ID" value="KAH7908613.1"/>
    <property type="molecule type" value="Genomic_DNA"/>
</dbReference>
<accession>A0ACB8A6B9</accession>
<protein>
    <submittedName>
        <fullName evidence="1">Uncharacterized protein</fullName>
    </submittedName>
</protein>
<keyword evidence="2" id="KW-1185">Reference proteome</keyword>
<evidence type="ECO:0000313" key="1">
    <source>
        <dbReference type="EMBL" id="KAH7908613.1"/>
    </source>
</evidence>